<dbReference type="GO" id="GO:0019748">
    <property type="term" value="P:secondary metabolic process"/>
    <property type="evidence" value="ECO:0007669"/>
    <property type="project" value="TreeGrafter"/>
</dbReference>
<evidence type="ECO:0000256" key="3">
    <source>
        <dbReference type="ARBA" id="ARBA00022793"/>
    </source>
</evidence>
<dbReference type="GO" id="GO:0016787">
    <property type="term" value="F:hydrolase activity"/>
    <property type="evidence" value="ECO:0007669"/>
    <property type="project" value="InterPro"/>
</dbReference>
<protein>
    <recommendedName>
        <fullName evidence="7">6-methylsalicylate decarboxylase</fullName>
        <ecNumber evidence="7">4.1.1.52</ecNumber>
    </recommendedName>
</protein>
<feature type="chain" id="PRO_5040493454" description="6-methylsalicylate decarboxylase" evidence="9">
    <location>
        <begin position="21"/>
        <end position="373"/>
    </location>
</feature>
<evidence type="ECO:0000256" key="6">
    <source>
        <dbReference type="ARBA" id="ARBA00036832"/>
    </source>
</evidence>
<evidence type="ECO:0000259" key="10">
    <source>
        <dbReference type="Pfam" id="PF04909"/>
    </source>
</evidence>
<dbReference type="AlphaFoldDB" id="A0A9Q8Z0Q7"/>
<keyword evidence="9" id="KW-0732">Signal</keyword>
<dbReference type="Gene3D" id="3.20.20.140">
    <property type="entry name" value="Metal-dependent hydrolases"/>
    <property type="match status" value="1"/>
</dbReference>
<dbReference type="PANTHER" id="PTHR21240">
    <property type="entry name" value="2-AMINO-3-CARBOXYLMUCONATE-6-SEMIALDEHYDE DECARBOXYLASE"/>
    <property type="match status" value="1"/>
</dbReference>
<keyword evidence="12" id="KW-1185">Reference proteome</keyword>
<accession>A0A9Q8Z0Q7</accession>
<evidence type="ECO:0000256" key="1">
    <source>
        <dbReference type="ARBA" id="ARBA00005871"/>
    </source>
</evidence>
<evidence type="ECO:0000313" key="12">
    <source>
        <dbReference type="Proteomes" id="UP001056012"/>
    </source>
</evidence>
<dbReference type="InterPro" id="IPR032466">
    <property type="entry name" value="Metal_Hydrolase"/>
</dbReference>
<dbReference type="EMBL" id="CP089274">
    <property type="protein sequence ID" value="USP72905.1"/>
    <property type="molecule type" value="Genomic_DNA"/>
</dbReference>
<proteinExistence type="inferred from homology"/>
<name>A0A9Q8Z0Q7_CURCL</name>
<keyword evidence="3 8" id="KW-0210">Decarboxylase</keyword>
<evidence type="ECO:0000256" key="8">
    <source>
        <dbReference type="RuleBase" id="RU366045"/>
    </source>
</evidence>
<sequence>MLSLRLVLTLLAYTITPAAPQSTANMSHPLPRRIDVHSHFLPPFYRTALAENGHSNPDGMPAIPEWSLERHLEMMSTANVSKAILSISSPGTHLVPGNEALCQYLTRQCNAYAADLKKQYPDKFGVWAALPLPDIEASLVEIEKCVEEGTDGFGLMTNYHGYYIGGKELDRVFDKLNEIGATIFIHPTKPCIKHGNDTSTAQATDALPFGDQYPIPIFEFLFDTARAVINLFSTGTVDRCPNIKFVIPHVGGALPPLMTRFIQFSSVVPGGRVLNASTVQHQFETQFYFDLAGFAFDGESGGNGQLKALIEGFDISHERLLYGSDFPFTQTQFVQMFANRMKDGLENLFSEEERNAIYEGNAMKLLKEGGYPK</sequence>
<comment type="similarity">
    <text evidence="1">Belongs to the metallo-dependent hydrolases superfamily. ACMSD family.</text>
</comment>
<feature type="domain" description="Amidohydrolase-related" evidence="10">
    <location>
        <begin position="34"/>
        <end position="366"/>
    </location>
</feature>
<dbReference type="VEuPathDB" id="FungiDB:yc1106_00179"/>
<reference evidence="11" key="1">
    <citation type="submission" date="2021-12" db="EMBL/GenBank/DDBJ databases">
        <title>Curvularia clavata genome.</title>
        <authorList>
            <person name="Cao Y."/>
        </authorList>
    </citation>
    <scope>NUCLEOTIDE SEQUENCE</scope>
    <source>
        <strain evidence="11">Yc1106</strain>
    </source>
</reference>
<dbReference type="GO" id="GO:0046872">
    <property type="term" value="F:metal ion binding"/>
    <property type="evidence" value="ECO:0007669"/>
    <property type="project" value="UniProtKB-KW"/>
</dbReference>
<dbReference type="PANTHER" id="PTHR21240:SF29">
    <property type="entry name" value="AMIDOHYDROLASE-RELATED DOMAIN-CONTAINING PROTEIN"/>
    <property type="match status" value="1"/>
</dbReference>
<evidence type="ECO:0000256" key="7">
    <source>
        <dbReference type="ARBA" id="ARBA00038889"/>
    </source>
</evidence>
<keyword evidence="5 8" id="KW-0456">Lyase</keyword>
<evidence type="ECO:0000313" key="11">
    <source>
        <dbReference type="EMBL" id="USP72905.1"/>
    </source>
</evidence>
<dbReference type="GO" id="GO:0005829">
    <property type="term" value="C:cytosol"/>
    <property type="evidence" value="ECO:0007669"/>
    <property type="project" value="TreeGrafter"/>
</dbReference>
<evidence type="ECO:0000256" key="5">
    <source>
        <dbReference type="ARBA" id="ARBA00023239"/>
    </source>
</evidence>
<keyword evidence="4" id="KW-0862">Zinc</keyword>
<comment type="catalytic activity">
    <reaction evidence="6">
        <text>6-methylsalicylate + H(+) = 3-methylphenol + CO2</text>
        <dbReference type="Rhea" id="RHEA:23112"/>
        <dbReference type="ChEBI" id="CHEBI:15378"/>
        <dbReference type="ChEBI" id="CHEBI:16526"/>
        <dbReference type="ChEBI" id="CHEBI:17231"/>
        <dbReference type="ChEBI" id="CHEBI:36658"/>
        <dbReference type="EC" id="4.1.1.52"/>
    </reaction>
    <physiologicalReaction direction="left-to-right" evidence="6">
        <dbReference type="Rhea" id="RHEA:23113"/>
    </physiologicalReaction>
</comment>
<feature type="signal peptide" evidence="9">
    <location>
        <begin position="1"/>
        <end position="20"/>
    </location>
</feature>
<evidence type="ECO:0000256" key="4">
    <source>
        <dbReference type="ARBA" id="ARBA00022833"/>
    </source>
</evidence>
<dbReference type="InterPro" id="IPR006680">
    <property type="entry name" value="Amidohydro-rel"/>
</dbReference>
<organism evidence="11 12">
    <name type="scientific">Curvularia clavata</name>
    <dbReference type="NCBI Taxonomy" id="95742"/>
    <lineage>
        <taxon>Eukaryota</taxon>
        <taxon>Fungi</taxon>
        <taxon>Dikarya</taxon>
        <taxon>Ascomycota</taxon>
        <taxon>Pezizomycotina</taxon>
        <taxon>Dothideomycetes</taxon>
        <taxon>Pleosporomycetidae</taxon>
        <taxon>Pleosporales</taxon>
        <taxon>Pleosporineae</taxon>
        <taxon>Pleosporaceae</taxon>
        <taxon>Curvularia</taxon>
    </lineage>
</organism>
<dbReference type="GO" id="GO:0047596">
    <property type="term" value="F:6-methylsalicylate decarboxylase activity"/>
    <property type="evidence" value="ECO:0007669"/>
    <property type="project" value="UniProtKB-EC"/>
</dbReference>
<keyword evidence="2" id="KW-0479">Metal-binding</keyword>
<dbReference type="OrthoDB" id="2832284at2759"/>
<dbReference type="EC" id="4.1.1.52" evidence="7"/>
<dbReference type="InterPro" id="IPR032465">
    <property type="entry name" value="ACMSD"/>
</dbReference>
<dbReference type="Proteomes" id="UP001056012">
    <property type="component" value="Chromosome 1"/>
</dbReference>
<dbReference type="Pfam" id="PF04909">
    <property type="entry name" value="Amidohydro_2"/>
    <property type="match status" value="1"/>
</dbReference>
<evidence type="ECO:0000256" key="2">
    <source>
        <dbReference type="ARBA" id="ARBA00022723"/>
    </source>
</evidence>
<evidence type="ECO:0000256" key="9">
    <source>
        <dbReference type="SAM" id="SignalP"/>
    </source>
</evidence>
<dbReference type="SUPFAM" id="SSF51556">
    <property type="entry name" value="Metallo-dependent hydrolases"/>
    <property type="match status" value="1"/>
</dbReference>
<gene>
    <name evidence="11" type="ORF">yc1106_00179</name>
</gene>